<name>A0ACC1HPB2_9FUNG</name>
<gene>
    <name evidence="1" type="primary">set9</name>
    <name evidence="1" type="ORF">EV182_007113</name>
</gene>
<dbReference type="EC" id="2.1.1.354" evidence="1"/>
<organism evidence="1 2">
    <name type="scientific">Spiromyces aspiralis</name>
    <dbReference type="NCBI Taxonomy" id="68401"/>
    <lineage>
        <taxon>Eukaryota</taxon>
        <taxon>Fungi</taxon>
        <taxon>Fungi incertae sedis</taxon>
        <taxon>Zoopagomycota</taxon>
        <taxon>Kickxellomycotina</taxon>
        <taxon>Kickxellomycetes</taxon>
        <taxon>Kickxellales</taxon>
        <taxon>Kickxellaceae</taxon>
        <taxon>Spiromyces</taxon>
    </lineage>
</organism>
<keyword evidence="1" id="KW-0489">Methyltransferase</keyword>
<comment type="caution">
    <text evidence="1">The sequence shown here is derived from an EMBL/GenBank/DDBJ whole genome shotgun (WGS) entry which is preliminary data.</text>
</comment>
<accession>A0ACC1HPB2</accession>
<dbReference type="EMBL" id="JAMZIH010003191">
    <property type="protein sequence ID" value="KAJ1676988.1"/>
    <property type="molecule type" value="Genomic_DNA"/>
</dbReference>
<feature type="non-terminal residue" evidence="1">
    <location>
        <position position="308"/>
    </location>
</feature>
<protein>
    <submittedName>
        <fullName evidence="1">Histone lysine methyltransferase Set9</fullName>
        <ecNumber evidence="1">2.1.1.354</ecNumber>
    </submittedName>
</protein>
<keyword evidence="2" id="KW-1185">Reference proteome</keyword>
<evidence type="ECO:0000313" key="2">
    <source>
        <dbReference type="Proteomes" id="UP001145114"/>
    </source>
</evidence>
<dbReference type="Proteomes" id="UP001145114">
    <property type="component" value="Unassembled WGS sequence"/>
</dbReference>
<reference evidence="1" key="1">
    <citation type="submission" date="2022-06" db="EMBL/GenBank/DDBJ databases">
        <title>Phylogenomic reconstructions and comparative analyses of Kickxellomycotina fungi.</title>
        <authorList>
            <person name="Reynolds N.K."/>
            <person name="Stajich J.E."/>
            <person name="Barry K."/>
            <person name="Grigoriev I.V."/>
            <person name="Crous P."/>
            <person name="Smith M.E."/>
        </authorList>
    </citation>
    <scope>NUCLEOTIDE SEQUENCE</scope>
    <source>
        <strain evidence="1">RSA 2271</strain>
    </source>
</reference>
<feature type="non-terminal residue" evidence="1">
    <location>
        <position position="1"/>
    </location>
</feature>
<sequence length="308" mass="34236">DYIAAYLRHKSQERYQDFCLHAARYFSMYLSDAGYEVGMTARYKSAGGQPEACVIATRPFTAGSIINLCSGSIARLDEGDLARLEREKADFSVMWWSKKRHMCLFLGPARFVNHDCDSNCRFTALGSDAICFQVLKNIKPGQEITTHYGHNYFGANNCECLCASCEKYGRGGFAKGPVSPSRNGIIKDQPGSPPRIRTRNHGRRRVLNSGEPCCRTCKEPLSAYESIIATTSGGGRSGDARECPRCERHFVIFGLPWPDRPEIQARRKKPAAKGNPGSAPGRSSSSSLRKRKLQAQRPDEFATSIYND</sequence>
<proteinExistence type="predicted"/>
<keyword evidence="1" id="KW-0808">Transferase</keyword>
<evidence type="ECO:0000313" key="1">
    <source>
        <dbReference type="EMBL" id="KAJ1676988.1"/>
    </source>
</evidence>